<organism evidence="1 2">
    <name type="scientific">Kitasatospora terrestris</name>
    <dbReference type="NCBI Taxonomy" id="258051"/>
    <lineage>
        <taxon>Bacteria</taxon>
        <taxon>Bacillati</taxon>
        <taxon>Actinomycetota</taxon>
        <taxon>Actinomycetes</taxon>
        <taxon>Kitasatosporales</taxon>
        <taxon>Streptomycetaceae</taxon>
        <taxon>Kitasatospora</taxon>
    </lineage>
</organism>
<name>A0ABP9DI09_9ACTN</name>
<dbReference type="Proteomes" id="UP001501752">
    <property type="component" value="Unassembled WGS sequence"/>
</dbReference>
<evidence type="ECO:0000313" key="1">
    <source>
        <dbReference type="EMBL" id="GAA4837887.1"/>
    </source>
</evidence>
<keyword evidence="2" id="KW-1185">Reference proteome</keyword>
<reference evidence="2" key="1">
    <citation type="journal article" date="2019" name="Int. J. Syst. Evol. Microbiol.">
        <title>The Global Catalogue of Microorganisms (GCM) 10K type strain sequencing project: providing services to taxonomists for standard genome sequencing and annotation.</title>
        <authorList>
            <consortium name="The Broad Institute Genomics Platform"/>
            <consortium name="The Broad Institute Genome Sequencing Center for Infectious Disease"/>
            <person name="Wu L."/>
            <person name="Ma J."/>
        </authorList>
    </citation>
    <scope>NUCLEOTIDE SEQUENCE [LARGE SCALE GENOMIC DNA]</scope>
    <source>
        <strain evidence="2">JCM 13006</strain>
    </source>
</reference>
<sequence length="93" mass="10331">MTRQAGCRLSTESSYRLDIAEVFEALIQRIAREPVNHYGAARASPSGTFGTPTGTPGLRILHHIHHTTDHTLRTVLNDRVRALIDVADRQSID</sequence>
<comment type="caution">
    <text evidence="1">The sequence shown here is derived from an EMBL/GenBank/DDBJ whole genome shotgun (WGS) entry which is preliminary data.</text>
</comment>
<protein>
    <submittedName>
        <fullName evidence="1">Uncharacterized protein</fullName>
    </submittedName>
</protein>
<accession>A0ABP9DI09</accession>
<dbReference type="EMBL" id="BAABIS010000001">
    <property type="protein sequence ID" value="GAA4837887.1"/>
    <property type="molecule type" value="Genomic_DNA"/>
</dbReference>
<proteinExistence type="predicted"/>
<evidence type="ECO:0000313" key="2">
    <source>
        <dbReference type="Proteomes" id="UP001501752"/>
    </source>
</evidence>
<gene>
    <name evidence="1" type="ORF">GCM10023235_11220</name>
</gene>